<protein>
    <submittedName>
        <fullName evidence="1">Uncharacterized protein</fullName>
    </submittedName>
</protein>
<reference evidence="1 2" key="1">
    <citation type="journal article" date="2019" name="Environ. Microbiol.">
        <title>At the nexus of three kingdoms: the genome of the mycorrhizal fungus Gigaspora margarita provides insights into plant, endobacterial and fungal interactions.</title>
        <authorList>
            <person name="Venice F."/>
            <person name="Ghignone S."/>
            <person name="Salvioli di Fossalunga A."/>
            <person name="Amselem J."/>
            <person name="Novero M."/>
            <person name="Xianan X."/>
            <person name="Sedzielewska Toro K."/>
            <person name="Morin E."/>
            <person name="Lipzen A."/>
            <person name="Grigoriev I.V."/>
            <person name="Henrissat B."/>
            <person name="Martin F.M."/>
            <person name="Bonfante P."/>
        </authorList>
    </citation>
    <scope>NUCLEOTIDE SEQUENCE [LARGE SCALE GENOMIC DNA]</scope>
    <source>
        <strain evidence="1 2">BEG34</strain>
    </source>
</reference>
<evidence type="ECO:0000313" key="2">
    <source>
        <dbReference type="Proteomes" id="UP000439903"/>
    </source>
</evidence>
<gene>
    <name evidence="1" type="ORF">F8M41_022631</name>
</gene>
<dbReference type="Proteomes" id="UP000439903">
    <property type="component" value="Unassembled WGS sequence"/>
</dbReference>
<accession>A0A8H4AER3</accession>
<keyword evidence="2" id="KW-1185">Reference proteome</keyword>
<organism evidence="1 2">
    <name type="scientific">Gigaspora margarita</name>
    <dbReference type="NCBI Taxonomy" id="4874"/>
    <lineage>
        <taxon>Eukaryota</taxon>
        <taxon>Fungi</taxon>
        <taxon>Fungi incertae sedis</taxon>
        <taxon>Mucoromycota</taxon>
        <taxon>Glomeromycotina</taxon>
        <taxon>Glomeromycetes</taxon>
        <taxon>Diversisporales</taxon>
        <taxon>Gigasporaceae</taxon>
        <taxon>Gigaspora</taxon>
    </lineage>
</organism>
<proteinExistence type="predicted"/>
<comment type="caution">
    <text evidence="1">The sequence shown here is derived from an EMBL/GenBank/DDBJ whole genome shotgun (WGS) entry which is preliminary data.</text>
</comment>
<dbReference type="EMBL" id="WTPW01000708">
    <property type="protein sequence ID" value="KAF0486745.1"/>
    <property type="molecule type" value="Genomic_DNA"/>
</dbReference>
<sequence length="114" mass="14015">MTKITPELTLENLTLYDMKEYKRYKIYNCKYDYFDLTKRCDQYNENCERLYAKIDKDPEISGPFEFIFDKTKFNNENNEEKEDKEYYYDKATKEVLNEENIDEVLIEYALKCKQ</sequence>
<name>A0A8H4AER3_GIGMA</name>
<evidence type="ECO:0000313" key="1">
    <source>
        <dbReference type="EMBL" id="KAF0486745.1"/>
    </source>
</evidence>
<dbReference type="AlphaFoldDB" id="A0A8H4AER3"/>